<feature type="domain" description="TadE-like" evidence="1">
    <location>
        <begin position="2"/>
        <end position="38"/>
    </location>
</feature>
<accession>A0A1L3GRZ0</accession>
<dbReference type="Pfam" id="PF07811">
    <property type="entry name" value="TadE"/>
    <property type="match status" value="1"/>
</dbReference>
<evidence type="ECO:0000313" key="3">
    <source>
        <dbReference type="Proteomes" id="UP000182517"/>
    </source>
</evidence>
<sequence length="171" mass="18757">MEMALVLPLLLVLAFGLFEFARGILANNVITGMSREGANLYSRTGTPPGDIMTALTGTASQVNMVDNGIIYMTRIQQTGGNPQVLEQFRWIDSALTDPPSSGVWLCDGPSNWDGEQCDIGPAVTSATRTATLDMTLNDGEEIVAVEVFYVYRPAFDFYLKKDLTFYSRTLL</sequence>
<evidence type="ECO:0000259" key="1">
    <source>
        <dbReference type="Pfam" id="PF07811"/>
    </source>
</evidence>
<reference evidence="2 3" key="1">
    <citation type="journal article" date="2017" name="Genome Announc.">
        <title>Complete Genome Sequences of Two Acetylene-Fermenting Pelobacter acetylenicus Strains.</title>
        <authorList>
            <person name="Sutton J.M."/>
            <person name="Baesman S.M."/>
            <person name="Fierst J.L."/>
            <person name="Poret-Peterson A.T."/>
            <person name="Oremland R.S."/>
            <person name="Dunlap D.S."/>
            <person name="Akob D.M."/>
        </authorList>
    </citation>
    <scope>NUCLEOTIDE SEQUENCE [LARGE SCALE GENOMIC DNA]</scope>
    <source>
        <strain evidence="2 3">SFB93</strain>
    </source>
</reference>
<name>A0A1L3GRZ0_9BACT</name>
<dbReference type="EMBL" id="CP015519">
    <property type="protein sequence ID" value="APG28689.1"/>
    <property type="molecule type" value="Genomic_DNA"/>
</dbReference>
<proteinExistence type="predicted"/>
<organism evidence="2 3">
    <name type="scientific">Syntrophotalea acetylenivorans</name>
    <dbReference type="NCBI Taxonomy" id="1842532"/>
    <lineage>
        <taxon>Bacteria</taxon>
        <taxon>Pseudomonadati</taxon>
        <taxon>Thermodesulfobacteriota</taxon>
        <taxon>Desulfuromonadia</taxon>
        <taxon>Desulfuromonadales</taxon>
        <taxon>Syntrophotaleaceae</taxon>
        <taxon>Syntrophotalea</taxon>
    </lineage>
</organism>
<dbReference type="STRING" id="1842532.A7E78_13115"/>
<gene>
    <name evidence="2" type="ORF">A7E78_13115</name>
</gene>
<protein>
    <recommendedName>
        <fullName evidence="1">TadE-like domain-containing protein</fullName>
    </recommendedName>
</protein>
<dbReference type="AlphaFoldDB" id="A0A1L3GRZ0"/>
<evidence type="ECO:0000313" key="2">
    <source>
        <dbReference type="EMBL" id="APG28689.1"/>
    </source>
</evidence>
<dbReference type="Proteomes" id="UP000182517">
    <property type="component" value="Chromosome"/>
</dbReference>
<keyword evidence="3" id="KW-1185">Reference proteome</keyword>
<dbReference type="InterPro" id="IPR012495">
    <property type="entry name" value="TadE-like_dom"/>
</dbReference>
<dbReference type="KEGG" id="pef:A7E78_13115"/>